<name>A0A5E6TM82_PSEFL</name>
<protein>
    <recommendedName>
        <fullName evidence="5">DUF1911 domain-containing protein</fullName>
    </recommendedName>
</protein>
<dbReference type="Pfam" id="PF08929">
    <property type="entry name" value="PoNi_C"/>
    <property type="match status" value="1"/>
</dbReference>
<dbReference type="InterPro" id="IPR015024">
    <property type="entry name" value="PoNi_N"/>
</dbReference>
<reference evidence="3 4" key="1">
    <citation type="submission" date="2019-09" db="EMBL/GenBank/DDBJ databases">
        <authorList>
            <person name="Chandra G."/>
            <person name="Truman W A."/>
        </authorList>
    </citation>
    <scope>NUCLEOTIDE SEQUENCE [LARGE SCALE GENOMIC DNA]</scope>
    <source>
        <strain evidence="3">PS631</strain>
    </source>
</reference>
<dbReference type="AlphaFoldDB" id="A0A5E6TM82"/>
<dbReference type="RefSeq" id="WP_224786434.1">
    <property type="nucleotide sequence ID" value="NZ_CABVHF010000008.1"/>
</dbReference>
<evidence type="ECO:0000313" key="4">
    <source>
        <dbReference type="Proteomes" id="UP000399692"/>
    </source>
</evidence>
<evidence type="ECO:0000259" key="2">
    <source>
        <dbReference type="Pfam" id="PF08929"/>
    </source>
</evidence>
<feature type="domain" description="PoNi C-terminal" evidence="2">
    <location>
        <begin position="142"/>
        <end position="263"/>
    </location>
</feature>
<sequence length="293" mass="33156">MINKRAPLGDPVYWSEWVAFGDESITLGWDTASRPFGDPSYAPQYLFELAQDHWHQMLRRYSAGLPVAELAGYFPGLLDAWERSQHLGAEQWTAQQVTSRTMWAVNYDHYIVCFWLVGLALTLDIPDEQWLRLLALIDNEGEDILLDRVIATRSPQRRIGTVLLYPKPYARLLAAVDAPPGQQGALLKGFVAHWYAEVGSGARSGTKKQAAPFKHPYWYRYGDENFAGGAYFGRWCIEAAAAVKAFGLDDSLCRGHEHYPRDLLEPAAEVMVVAKDSSQRRGLWTRFFGAEDR</sequence>
<dbReference type="EMBL" id="CABVHF010000008">
    <property type="protein sequence ID" value="VVM90535.1"/>
    <property type="molecule type" value="Genomic_DNA"/>
</dbReference>
<dbReference type="InterPro" id="IPR028983">
    <property type="entry name" value="PA2201-like_C"/>
</dbReference>
<dbReference type="SUPFAM" id="SSF140731">
    <property type="entry name" value="PA2201 C-terminal domain-like"/>
    <property type="match status" value="1"/>
</dbReference>
<evidence type="ECO:0000259" key="1">
    <source>
        <dbReference type="Pfam" id="PF08928"/>
    </source>
</evidence>
<dbReference type="Gene3D" id="1.10.3920.10">
    <property type="entry name" value="PA2201 C-terminal domain-like"/>
    <property type="match status" value="1"/>
</dbReference>
<dbReference type="Proteomes" id="UP000399692">
    <property type="component" value="Unassembled WGS sequence"/>
</dbReference>
<evidence type="ECO:0000313" key="3">
    <source>
        <dbReference type="EMBL" id="VVM90535.1"/>
    </source>
</evidence>
<evidence type="ECO:0008006" key="5">
    <source>
        <dbReference type="Google" id="ProtNLM"/>
    </source>
</evidence>
<proteinExistence type="predicted"/>
<organism evidence="3 4">
    <name type="scientific">Pseudomonas fluorescens</name>
    <dbReference type="NCBI Taxonomy" id="294"/>
    <lineage>
        <taxon>Bacteria</taxon>
        <taxon>Pseudomonadati</taxon>
        <taxon>Pseudomonadota</taxon>
        <taxon>Gammaproteobacteria</taxon>
        <taxon>Pseudomonadales</taxon>
        <taxon>Pseudomonadaceae</taxon>
        <taxon>Pseudomonas</taxon>
    </lineage>
</organism>
<dbReference type="InterPro" id="IPR015025">
    <property type="entry name" value="PoNi_C"/>
</dbReference>
<feature type="domain" description="PoNi N-terminal" evidence="1">
    <location>
        <begin position="5"/>
        <end position="133"/>
    </location>
</feature>
<accession>A0A5E6TM82</accession>
<dbReference type="Pfam" id="PF08928">
    <property type="entry name" value="PoNi_N"/>
    <property type="match status" value="1"/>
</dbReference>
<gene>
    <name evidence="3" type="ORF">PS631_02820</name>
</gene>